<dbReference type="Proteomes" id="UP000199087">
    <property type="component" value="Unassembled WGS sequence"/>
</dbReference>
<keyword evidence="6" id="KW-0547">Nucleotide-binding</keyword>
<dbReference type="PROSITE" id="PS51257">
    <property type="entry name" value="PROKAR_LIPOPROTEIN"/>
    <property type="match status" value="1"/>
</dbReference>
<evidence type="ECO:0000256" key="8">
    <source>
        <dbReference type="ARBA" id="ARBA00022840"/>
    </source>
</evidence>
<dbReference type="GO" id="GO:0030295">
    <property type="term" value="F:protein kinase activator activity"/>
    <property type="evidence" value="ECO:0007669"/>
    <property type="project" value="TreeGrafter"/>
</dbReference>
<comment type="catalytic activity">
    <reaction evidence="1">
        <text>ATP + protein L-histidine = ADP + protein N-phospho-L-histidine.</text>
        <dbReference type="EC" id="2.7.13.3"/>
    </reaction>
</comment>
<dbReference type="InterPro" id="IPR005467">
    <property type="entry name" value="His_kinase_dom"/>
</dbReference>
<dbReference type="InterPro" id="IPR036097">
    <property type="entry name" value="HisK_dim/P_sf"/>
</dbReference>
<dbReference type="EMBL" id="CVRB01000003">
    <property type="protein sequence ID" value="CRK82934.1"/>
    <property type="molecule type" value="Genomic_DNA"/>
</dbReference>
<dbReference type="GO" id="GO:0007234">
    <property type="term" value="P:osmosensory signaling via phosphorelay pathway"/>
    <property type="evidence" value="ECO:0007669"/>
    <property type="project" value="TreeGrafter"/>
</dbReference>
<evidence type="ECO:0000256" key="1">
    <source>
        <dbReference type="ARBA" id="ARBA00000085"/>
    </source>
</evidence>
<protein>
    <recommendedName>
        <fullName evidence="3">histidine kinase</fullName>
        <ecNumber evidence="3">2.7.13.3</ecNumber>
    </recommendedName>
</protein>
<dbReference type="InterPro" id="IPR003594">
    <property type="entry name" value="HATPase_dom"/>
</dbReference>
<dbReference type="SUPFAM" id="SSF55874">
    <property type="entry name" value="ATPase domain of HSP90 chaperone/DNA topoisomerase II/histidine kinase"/>
    <property type="match status" value="1"/>
</dbReference>
<organism evidence="12 13">
    <name type="scientific">Neobacillus massiliamazoniensis</name>
    <dbReference type="NCBI Taxonomy" id="1499688"/>
    <lineage>
        <taxon>Bacteria</taxon>
        <taxon>Bacillati</taxon>
        <taxon>Bacillota</taxon>
        <taxon>Bacilli</taxon>
        <taxon>Bacillales</taxon>
        <taxon>Bacillaceae</taxon>
        <taxon>Neobacillus</taxon>
    </lineage>
</organism>
<evidence type="ECO:0000256" key="5">
    <source>
        <dbReference type="ARBA" id="ARBA00022679"/>
    </source>
</evidence>
<accession>A0A0U1NY34</accession>
<evidence type="ECO:0000256" key="7">
    <source>
        <dbReference type="ARBA" id="ARBA00022777"/>
    </source>
</evidence>
<dbReference type="EC" id="2.7.13.3" evidence="3"/>
<dbReference type="Pfam" id="PF02518">
    <property type="entry name" value="HATPase_c"/>
    <property type="match status" value="1"/>
</dbReference>
<reference evidence="13" key="1">
    <citation type="submission" date="2015-05" db="EMBL/GenBank/DDBJ databases">
        <authorList>
            <person name="Urmite Genomes"/>
        </authorList>
    </citation>
    <scope>NUCLEOTIDE SEQUENCE [LARGE SCALE GENOMIC DNA]</scope>
    <source>
        <strain evidence="13">LF1</strain>
    </source>
</reference>
<keyword evidence="8" id="KW-0067">ATP-binding</keyword>
<dbReference type="OrthoDB" id="368131at2"/>
<evidence type="ECO:0000256" key="9">
    <source>
        <dbReference type="ARBA" id="ARBA00023012"/>
    </source>
</evidence>
<dbReference type="PROSITE" id="PS50109">
    <property type="entry name" value="HIS_KIN"/>
    <property type="match status" value="1"/>
</dbReference>
<dbReference type="SMART" id="SM00387">
    <property type="entry name" value="HATPase_c"/>
    <property type="match status" value="1"/>
</dbReference>
<dbReference type="Gene3D" id="3.30.565.10">
    <property type="entry name" value="Histidine kinase-like ATPase, C-terminal domain"/>
    <property type="match status" value="1"/>
</dbReference>
<dbReference type="GO" id="GO:0000155">
    <property type="term" value="F:phosphorelay sensor kinase activity"/>
    <property type="evidence" value="ECO:0007669"/>
    <property type="project" value="InterPro"/>
</dbReference>
<keyword evidence="13" id="KW-1185">Reference proteome</keyword>
<dbReference type="SMART" id="SM00388">
    <property type="entry name" value="HisKA"/>
    <property type="match status" value="1"/>
</dbReference>
<dbReference type="AlphaFoldDB" id="A0A0U1NY34"/>
<sequence length="356" mass="40328">MNFMLRVALQLLVVFVFMFACIQAIVIGVAWLFWPQTILTGNSSSGFRIFVITLCSILFILTFLLIGWYLGKPVYFIIVWIRRLANGQYDFPIRWDKIHSHKKGTLKIPYAVYKELFQHLRMLANTLQTNEKELRESEQAKQEWIRGISHDLKTPLTYISGYSTMLMNTEYRWSEAEQKEFLAIIQQKAVHLQELVQDLNETIQGQIPLKPEEANIVELVRRTVADVSSAPWANGYLFMMDAKSDPIPLSFDPKLLTRAVRNLLVNAVVHNPEGTEIAVHISCSNDRTAEIRIDDNGIGFSETLVKSDAAIPPFERGGLGLSIAKQLIKAHGGDLIVVSQPNEGTSLSIRLPLMKS</sequence>
<evidence type="ECO:0000256" key="6">
    <source>
        <dbReference type="ARBA" id="ARBA00022741"/>
    </source>
</evidence>
<keyword evidence="5" id="KW-0808">Transferase</keyword>
<dbReference type="InterPro" id="IPR036890">
    <property type="entry name" value="HATPase_C_sf"/>
</dbReference>
<evidence type="ECO:0000313" key="13">
    <source>
        <dbReference type="Proteomes" id="UP000199087"/>
    </source>
</evidence>
<keyword evidence="7 12" id="KW-0418">Kinase</keyword>
<dbReference type="SUPFAM" id="SSF47384">
    <property type="entry name" value="Homodimeric domain of signal transducing histidine kinase"/>
    <property type="match status" value="1"/>
</dbReference>
<keyword evidence="4" id="KW-0597">Phosphoprotein</keyword>
<dbReference type="InterPro" id="IPR004358">
    <property type="entry name" value="Sig_transdc_His_kin-like_C"/>
</dbReference>
<evidence type="ECO:0000256" key="2">
    <source>
        <dbReference type="ARBA" id="ARBA00004370"/>
    </source>
</evidence>
<evidence type="ECO:0000256" key="4">
    <source>
        <dbReference type="ARBA" id="ARBA00022553"/>
    </source>
</evidence>
<dbReference type="GO" id="GO:0005524">
    <property type="term" value="F:ATP binding"/>
    <property type="evidence" value="ECO:0007669"/>
    <property type="project" value="UniProtKB-KW"/>
</dbReference>
<evidence type="ECO:0000256" key="10">
    <source>
        <dbReference type="SAM" id="Phobius"/>
    </source>
</evidence>
<dbReference type="RefSeq" id="WP_090635236.1">
    <property type="nucleotide sequence ID" value="NZ_CVRB01000003.1"/>
</dbReference>
<feature type="domain" description="Histidine kinase" evidence="11">
    <location>
        <begin position="147"/>
        <end position="355"/>
    </location>
</feature>
<dbReference type="InterPro" id="IPR003661">
    <property type="entry name" value="HisK_dim/P_dom"/>
</dbReference>
<feature type="transmembrane region" description="Helical" evidence="10">
    <location>
        <begin position="12"/>
        <end position="34"/>
    </location>
</feature>
<dbReference type="CDD" id="cd00082">
    <property type="entry name" value="HisKA"/>
    <property type="match status" value="1"/>
</dbReference>
<dbReference type="Pfam" id="PF00512">
    <property type="entry name" value="HisKA"/>
    <property type="match status" value="1"/>
</dbReference>
<dbReference type="PANTHER" id="PTHR42878:SF7">
    <property type="entry name" value="SENSOR HISTIDINE KINASE GLRK"/>
    <property type="match status" value="1"/>
</dbReference>
<dbReference type="PRINTS" id="PR00344">
    <property type="entry name" value="BCTRLSENSOR"/>
</dbReference>
<name>A0A0U1NY34_9BACI</name>
<evidence type="ECO:0000256" key="3">
    <source>
        <dbReference type="ARBA" id="ARBA00012438"/>
    </source>
</evidence>
<keyword evidence="10" id="KW-1133">Transmembrane helix</keyword>
<proteinExistence type="predicted"/>
<comment type="subcellular location">
    <subcellularLocation>
        <location evidence="2">Membrane</location>
    </subcellularLocation>
</comment>
<dbReference type="Gene3D" id="1.10.287.130">
    <property type="match status" value="1"/>
</dbReference>
<dbReference type="InterPro" id="IPR050351">
    <property type="entry name" value="BphY/WalK/GraS-like"/>
</dbReference>
<evidence type="ECO:0000259" key="11">
    <source>
        <dbReference type="PROSITE" id="PS50109"/>
    </source>
</evidence>
<feature type="transmembrane region" description="Helical" evidence="10">
    <location>
        <begin position="46"/>
        <end position="70"/>
    </location>
</feature>
<keyword evidence="10" id="KW-0472">Membrane</keyword>
<keyword evidence="9" id="KW-0902">Two-component regulatory system</keyword>
<keyword evidence="10" id="KW-0812">Transmembrane</keyword>
<dbReference type="GO" id="GO:0000156">
    <property type="term" value="F:phosphorelay response regulator activity"/>
    <property type="evidence" value="ECO:0007669"/>
    <property type="project" value="TreeGrafter"/>
</dbReference>
<gene>
    <name evidence="12" type="ORF">BN000_02889</name>
</gene>
<dbReference type="CDD" id="cd00075">
    <property type="entry name" value="HATPase"/>
    <property type="match status" value="1"/>
</dbReference>
<evidence type="ECO:0000313" key="12">
    <source>
        <dbReference type="EMBL" id="CRK82934.1"/>
    </source>
</evidence>
<dbReference type="PANTHER" id="PTHR42878">
    <property type="entry name" value="TWO-COMPONENT HISTIDINE KINASE"/>
    <property type="match status" value="1"/>
</dbReference>
<dbReference type="STRING" id="1499688.BN000_02889"/>